<feature type="domain" description="DNA methylase adenine-specific" evidence="6">
    <location>
        <begin position="315"/>
        <end position="498"/>
    </location>
</feature>
<organism evidence="8 9">
    <name type="scientific">Blastococcus aggregatus</name>
    <dbReference type="NCBI Taxonomy" id="38502"/>
    <lineage>
        <taxon>Bacteria</taxon>
        <taxon>Bacillati</taxon>
        <taxon>Actinomycetota</taxon>
        <taxon>Actinomycetes</taxon>
        <taxon>Geodermatophilales</taxon>
        <taxon>Geodermatophilaceae</taxon>
        <taxon>Blastococcus</taxon>
    </lineage>
</organism>
<accession>A0A285V138</accession>
<evidence type="ECO:0000256" key="5">
    <source>
        <dbReference type="SAM" id="MobiDB-lite"/>
    </source>
</evidence>
<feature type="domain" description="Type ISP restriction-modification enzyme LLaBIII C-terminal specificity" evidence="7">
    <location>
        <begin position="690"/>
        <end position="1044"/>
    </location>
</feature>
<sequence length="1109" mass="119966">MTVPGRLAADVAAAVSTFGAAVAPRLASGAGEPEDQIRGPLENLLDTAAAALGVRFSAVGEASLADLRVRPDYATLVNDAITGYVEVKRPGRGADPTRWPAGSHDGIQWAKLRALPNVLYTDGQQWALYRTGERIGEIATLTGDIHTAGAALTASDEGLARLLSEFLLWQPVAPRSISQLVNSVAPLTRLLREEVTDTLTREQRVGDGPFSRVATDWRALLFPDADDAAFADQYAQAVTFALLLARTEDIEFAGKSVDAIARELGRTHSLLGKALSVLTDETIGVLTVTLDTLVRVIAVVDFGRFAHHRADPYLHLYEHFLAEYDPALRRLTGSYYTPAAVVSGMTRLTDEVLRTRLGRSAGLADPTVTIVDPAMGTGAYVLDVLETVADNARSEQGPGAVPAQLKDAAARIVGVEKQAGPFAVAELRVAEALHRHGAVAPAGGVRLYVADTLDNPFAEQARLAATLDPIAISRRYANKMKAEEPVVVVLGNPPYRERAKGQGGFIEDGAPNTAQWATPPLAAFREPGNGLAEYVLSNLYVYFWRWATWKVFDAHPDSGDGVICFITTSGYLKGPGFAGMRRYLRAHASEGWIIDGTPEGHQPDVNTRIFGGVQQPVAIGLFVRRSDNDPEVPAPVHYRALHGRQSEKFDALKAISVDEPDGWEDCPTGWTAPFLPAGGDEWAASPALEDLFPWQSPGVKPNRTWVYAPLPNTLIQRWRTLVTAPDDEKPDLFRESRDASLTRSKPGLPGFEHPAGPVANESGPCLPPVQVAYRSFDLQYVIPDDRVLSTPRTDLWRVRGEHQLYVTELHSEAIRPGPALTFAAHTPDMHHFKGSGGGRVLPLHASADRSRPNVAPGLLDLLAEHLDVEVGPEDLIAYVAAVTAHPGFAARFAEDLRTPGIRVPLTADPDVWSAAVTLGRRILWLHTRGERMADPSAGRPAGLPRIADESARPKVLTAVPDSPDGMPDELGYDPATRVLSVGEGRIGPVAPEVWAYEVSGMNVLRKWFGYRRATRPRTRGEQSPLDDIRPTSWPAAYTSDLLQLLEVLTLVTQAEPEQAELLERVMSGASITVADLTDAGVLPVPSDRRNLPRPTAASTTPEQILMPEA</sequence>
<keyword evidence="9" id="KW-1185">Reference proteome</keyword>
<dbReference type="RefSeq" id="WP_097193881.1">
    <property type="nucleotide sequence ID" value="NZ_OBQI01000001.1"/>
</dbReference>
<dbReference type="GO" id="GO:0008170">
    <property type="term" value="F:N-methyltransferase activity"/>
    <property type="evidence" value="ECO:0007669"/>
    <property type="project" value="InterPro"/>
</dbReference>
<feature type="region of interest" description="Disordered" evidence="5">
    <location>
        <begin position="1084"/>
        <end position="1109"/>
    </location>
</feature>
<evidence type="ECO:0000313" key="8">
    <source>
        <dbReference type="EMBL" id="SOC47824.1"/>
    </source>
</evidence>
<dbReference type="EMBL" id="OBQI01000001">
    <property type="protein sequence ID" value="SOC47824.1"/>
    <property type="molecule type" value="Genomic_DNA"/>
</dbReference>
<dbReference type="GO" id="GO:0009007">
    <property type="term" value="F:site-specific DNA-methyltransferase (adenine-specific) activity"/>
    <property type="evidence" value="ECO:0007669"/>
    <property type="project" value="UniProtKB-EC"/>
</dbReference>
<dbReference type="Pfam" id="PF02384">
    <property type="entry name" value="N6_Mtase"/>
    <property type="match status" value="1"/>
</dbReference>
<dbReference type="GO" id="GO:0032259">
    <property type="term" value="P:methylation"/>
    <property type="evidence" value="ECO:0007669"/>
    <property type="project" value="UniProtKB-KW"/>
</dbReference>
<evidence type="ECO:0000256" key="4">
    <source>
        <dbReference type="ARBA" id="ARBA00047942"/>
    </source>
</evidence>
<dbReference type="PRINTS" id="PR00507">
    <property type="entry name" value="N12N6MTFRASE"/>
</dbReference>
<keyword evidence="2 8" id="KW-0489">Methyltransferase</keyword>
<dbReference type="InterPro" id="IPR041635">
    <property type="entry name" value="Type_ISP_LLaBIII_C"/>
</dbReference>
<dbReference type="EC" id="2.1.1.72" evidence="1"/>
<dbReference type="Pfam" id="PF18135">
    <property type="entry name" value="Type_ISP_C"/>
    <property type="match status" value="1"/>
</dbReference>
<dbReference type="AlphaFoldDB" id="A0A285V138"/>
<dbReference type="PANTHER" id="PTHR33841:SF1">
    <property type="entry name" value="DNA METHYLTRANSFERASE A"/>
    <property type="match status" value="1"/>
</dbReference>
<dbReference type="InterPro" id="IPR029063">
    <property type="entry name" value="SAM-dependent_MTases_sf"/>
</dbReference>
<dbReference type="SUPFAM" id="SSF53335">
    <property type="entry name" value="S-adenosyl-L-methionine-dependent methyltransferases"/>
    <property type="match status" value="1"/>
</dbReference>
<evidence type="ECO:0000259" key="6">
    <source>
        <dbReference type="Pfam" id="PF02384"/>
    </source>
</evidence>
<dbReference type="GO" id="GO:0003677">
    <property type="term" value="F:DNA binding"/>
    <property type="evidence" value="ECO:0007669"/>
    <property type="project" value="InterPro"/>
</dbReference>
<dbReference type="InterPro" id="IPR050953">
    <property type="entry name" value="N4_N6_ade-DNA_methylase"/>
</dbReference>
<comment type="catalytic activity">
    <reaction evidence="4">
        <text>a 2'-deoxyadenosine in DNA + S-adenosyl-L-methionine = an N(6)-methyl-2'-deoxyadenosine in DNA + S-adenosyl-L-homocysteine + H(+)</text>
        <dbReference type="Rhea" id="RHEA:15197"/>
        <dbReference type="Rhea" id="RHEA-COMP:12418"/>
        <dbReference type="Rhea" id="RHEA-COMP:12419"/>
        <dbReference type="ChEBI" id="CHEBI:15378"/>
        <dbReference type="ChEBI" id="CHEBI:57856"/>
        <dbReference type="ChEBI" id="CHEBI:59789"/>
        <dbReference type="ChEBI" id="CHEBI:90615"/>
        <dbReference type="ChEBI" id="CHEBI:90616"/>
        <dbReference type="EC" id="2.1.1.72"/>
    </reaction>
</comment>
<name>A0A285V138_9ACTN</name>
<evidence type="ECO:0000256" key="2">
    <source>
        <dbReference type="ARBA" id="ARBA00022603"/>
    </source>
</evidence>
<keyword evidence="3" id="KW-0808">Transferase</keyword>
<evidence type="ECO:0000256" key="1">
    <source>
        <dbReference type="ARBA" id="ARBA00011900"/>
    </source>
</evidence>
<evidence type="ECO:0000256" key="3">
    <source>
        <dbReference type="ARBA" id="ARBA00022679"/>
    </source>
</evidence>
<gene>
    <name evidence="8" type="ORF">SAMN05660748_1060</name>
</gene>
<dbReference type="Gene3D" id="3.40.50.150">
    <property type="entry name" value="Vaccinia Virus protein VP39"/>
    <property type="match status" value="1"/>
</dbReference>
<evidence type="ECO:0000313" key="9">
    <source>
        <dbReference type="Proteomes" id="UP000219435"/>
    </source>
</evidence>
<dbReference type="Proteomes" id="UP000219435">
    <property type="component" value="Unassembled WGS sequence"/>
</dbReference>
<evidence type="ECO:0000259" key="7">
    <source>
        <dbReference type="Pfam" id="PF18135"/>
    </source>
</evidence>
<dbReference type="PANTHER" id="PTHR33841">
    <property type="entry name" value="DNA METHYLTRANSFERASE YEEA-RELATED"/>
    <property type="match status" value="1"/>
</dbReference>
<dbReference type="InterPro" id="IPR003356">
    <property type="entry name" value="DNA_methylase_A-5"/>
</dbReference>
<protein>
    <recommendedName>
        <fullName evidence="1">site-specific DNA-methyltransferase (adenine-specific)</fullName>
        <ecNumber evidence="1">2.1.1.72</ecNumber>
    </recommendedName>
</protein>
<reference evidence="9" key="1">
    <citation type="submission" date="2017-08" db="EMBL/GenBank/DDBJ databases">
        <authorList>
            <person name="Varghese N."/>
            <person name="Submissions S."/>
        </authorList>
    </citation>
    <scope>NUCLEOTIDE SEQUENCE [LARGE SCALE GENOMIC DNA]</scope>
    <source>
        <strain evidence="9">DSM 4725</strain>
    </source>
</reference>
<dbReference type="OrthoDB" id="9776021at2"/>
<proteinExistence type="predicted"/>